<keyword evidence="2" id="KW-1185">Reference proteome</keyword>
<organism evidence="1 2">
    <name type="scientific">Rhodococcus spongiicola</name>
    <dbReference type="NCBI Taxonomy" id="2487352"/>
    <lineage>
        <taxon>Bacteria</taxon>
        <taxon>Bacillati</taxon>
        <taxon>Actinomycetota</taxon>
        <taxon>Actinomycetes</taxon>
        <taxon>Mycobacteriales</taxon>
        <taxon>Nocardiaceae</taxon>
        <taxon>Rhodococcus</taxon>
    </lineage>
</organism>
<dbReference type="EMBL" id="RKLN01000002">
    <property type="protein sequence ID" value="RVW04432.1"/>
    <property type="molecule type" value="Genomic_DNA"/>
</dbReference>
<comment type="caution">
    <text evidence="1">The sequence shown here is derived from an EMBL/GenBank/DDBJ whole genome shotgun (WGS) entry which is preliminary data.</text>
</comment>
<evidence type="ECO:0000313" key="2">
    <source>
        <dbReference type="Proteomes" id="UP000284333"/>
    </source>
</evidence>
<accession>A0A438B0I7</accession>
<gene>
    <name evidence="1" type="ORF">EF834_04940</name>
</gene>
<dbReference type="Proteomes" id="UP000284333">
    <property type="component" value="Unassembled WGS sequence"/>
</dbReference>
<evidence type="ECO:0000313" key="1">
    <source>
        <dbReference type="EMBL" id="RVW04432.1"/>
    </source>
</evidence>
<dbReference type="AlphaFoldDB" id="A0A438B0I7"/>
<name>A0A438B0I7_9NOCA</name>
<sequence>MDELCGYLENFVVHGLGSTEELQVKSTIPTDSAREIGTSGRCTIRSSTAIVYELWILTGLHFQDQVEMTRTHLPHSSMRDAEFWTINGTKVSVRNEEGEWDFETLVDGWAASLVIRQNNYDQTVMTVDAITTIGEFVVQAVEEFRE</sequence>
<reference evidence="1 2" key="1">
    <citation type="submission" date="2018-11" db="EMBL/GenBank/DDBJ databases">
        <title>Rhodococcus spongicola sp. nov. and Rhodococcus xishaensis sp. nov. from marine sponges.</title>
        <authorList>
            <person name="Li L."/>
            <person name="Lin H.W."/>
        </authorList>
    </citation>
    <scope>NUCLEOTIDE SEQUENCE [LARGE SCALE GENOMIC DNA]</scope>
    <source>
        <strain evidence="1 2">LHW50502</strain>
    </source>
</reference>
<protein>
    <submittedName>
        <fullName evidence="1">Uncharacterized protein</fullName>
    </submittedName>
</protein>
<proteinExistence type="predicted"/>